<dbReference type="GO" id="GO:0008743">
    <property type="term" value="F:L-threonine 3-dehydrogenase activity"/>
    <property type="evidence" value="ECO:0007669"/>
    <property type="project" value="TreeGrafter"/>
</dbReference>
<name>X0ZQD7_9ZZZZ</name>
<dbReference type="Gene3D" id="3.40.50.720">
    <property type="entry name" value="NAD(P)-binding Rossmann-like Domain"/>
    <property type="match status" value="1"/>
</dbReference>
<dbReference type="InterPro" id="IPR051225">
    <property type="entry name" value="NAD(P)_epim/dehydratase"/>
</dbReference>
<feature type="domain" description="3-beta hydroxysteroid dehydrogenase/isomerase" evidence="2">
    <location>
        <begin position="5"/>
        <end position="94"/>
    </location>
</feature>
<evidence type="ECO:0000259" key="2">
    <source>
        <dbReference type="Pfam" id="PF01073"/>
    </source>
</evidence>
<dbReference type="PANTHER" id="PTHR42687">
    <property type="entry name" value="L-THREONINE 3-DEHYDROGENASE"/>
    <property type="match status" value="1"/>
</dbReference>
<gene>
    <name evidence="3" type="ORF">S01H4_09955</name>
</gene>
<evidence type="ECO:0000313" key="3">
    <source>
        <dbReference type="EMBL" id="GAG60292.1"/>
    </source>
</evidence>
<dbReference type="SUPFAM" id="SSF51735">
    <property type="entry name" value="NAD(P)-binding Rossmann-fold domains"/>
    <property type="match status" value="1"/>
</dbReference>
<dbReference type="Pfam" id="PF01073">
    <property type="entry name" value="3Beta_HSD"/>
    <property type="match status" value="1"/>
</dbReference>
<dbReference type="GO" id="GO:0006567">
    <property type="term" value="P:L-threonine catabolic process"/>
    <property type="evidence" value="ECO:0007669"/>
    <property type="project" value="TreeGrafter"/>
</dbReference>
<evidence type="ECO:0000256" key="1">
    <source>
        <dbReference type="ARBA" id="ARBA00007637"/>
    </source>
</evidence>
<dbReference type="InterPro" id="IPR002225">
    <property type="entry name" value="3Beta_OHSteriod_DH/Estase"/>
</dbReference>
<dbReference type="GO" id="GO:0006694">
    <property type="term" value="P:steroid biosynthetic process"/>
    <property type="evidence" value="ECO:0007669"/>
    <property type="project" value="InterPro"/>
</dbReference>
<dbReference type="AlphaFoldDB" id="X0ZQD7"/>
<comment type="similarity">
    <text evidence="1">Belongs to the NAD(P)-dependent epimerase/dehydratase family.</text>
</comment>
<sequence>MNILLTGAFGNVGLSTLKELSKKNYNIRIFDIENSKNKKIAKDYEGKVEIIWGDLRNSEDVNKAISGMDVVLHVAAIIPPLADAQPKFAEEVNV</sequence>
<feature type="non-terminal residue" evidence="3">
    <location>
        <position position="94"/>
    </location>
</feature>
<comment type="caution">
    <text evidence="3">The sequence shown here is derived from an EMBL/GenBank/DDBJ whole genome shotgun (WGS) entry which is preliminary data.</text>
</comment>
<dbReference type="EMBL" id="BART01003710">
    <property type="protein sequence ID" value="GAG60292.1"/>
    <property type="molecule type" value="Genomic_DNA"/>
</dbReference>
<protein>
    <recommendedName>
        <fullName evidence="2">3-beta hydroxysteroid dehydrogenase/isomerase domain-containing protein</fullName>
    </recommendedName>
</protein>
<dbReference type="PANTHER" id="PTHR42687:SF1">
    <property type="entry name" value="L-THREONINE 3-DEHYDROGENASE, MITOCHONDRIAL"/>
    <property type="match status" value="1"/>
</dbReference>
<accession>X0ZQD7</accession>
<organism evidence="3">
    <name type="scientific">marine sediment metagenome</name>
    <dbReference type="NCBI Taxonomy" id="412755"/>
    <lineage>
        <taxon>unclassified sequences</taxon>
        <taxon>metagenomes</taxon>
        <taxon>ecological metagenomes</taxon>
    </lineage>
</organism>
<proteinExistence type="inferred from homology"/>
<reference evidence="3" key="1">
    <citation type="journal article" date="2014" name="Front. Microbiol.">
        <title>High frequency of phylogenetically diverse reductive dehalogenase-homologous genes in deep subseafloor sedimentary metagenomes.</title>
        <authorList>
            <person name="Kawai M."/>
            <person name="Futagami T."/>
            <person name="Toyoda A."/>
            <person name="Takaki Y."/>
            <person name="Nishi S."/>
            <person name="Hori S."/>
            <person name="Arai W."/>
            <person name="Tsubouchi T."/>
            <person name="Morono Y."/>
            <person name="Uchiyama I."/>
            <person name="Ito T."/>
            <person name="Fujiyama A."/>
            <person name="Inagaki F."/>
            <person name="Takami H."/>
        </authorList>
    </citation>
    <scope>NUCLEOTIDE SEQUENCE</scope>
    <source>
        <strain evidence="3">Expedition CK06-06</strain>
    </source>
</reference>
<dbReference type="InterPro" id="IPR036291">
    <property type="entry name" value="NAD(P)-bd_dom_sf"/>
</dbReference>